<dbReference type="Gene3D" id="3.40.50.150">
    <property type="entry name" value="Vaccinia Virus protein VP39"/>
    <property type="match status" value="1"/>
</dbReference>
<dbReference type="OrthoDB" id="9814572at2"/>
<dbReference type="PATRIC" id="fig|1053201.3.peg.1755"/>
<keyword evidence="5" id="KW-0949">S-adenosyl-L-methionine</keyword>
<feature type="domain" description="N6 adenine-specific DNA methyltransferase N-terminal" evidence="9">
    <location>
        <begin position="10"/>
        <end position="137"/>
    </location>
</feature>
<dbReference type="GO" id="GO:0032259">
    <property type="term" value="P:methylation"/>
    <property type="evidence" value="ECO:0007669"/>
    <property type="project" value="UniProtKB-KW"/>
</dbReference>
<dbReference type="Gene3D" id="1.20.1260.30">
    <property type="match status" value="1"/>
</dbReference>
<dbReference type="REBASE" id="74827">
    <property type="entry name" value="M2.BceA21ORF1704P"/>
</dbReference>
<dbReference type="Proteomes" id="UP000004136">
    <property type="component" value="Unassembled WGS sequence"/>
</dbReference>
<dbReference type="HOGENOM" id="CLU_013049_4_2_9"/>
<protein>
    <recommendedName>
        <fullName evidence="2">site-specific DNA-methyltransferase (adenine-specific)</fullName>
        <ecNumber evidence="2">2.1.1.72</ecNumber>
    </recommendedName>
</protein>
<evidence type="ECO:0000259" key="9">
    <source>
        <dbReference type="Pfam" id="PF12161"/>
    </source>
</evidence>
<reference evidence="10 11" key="1">
    <citation type="submission" date="2012-04" db="EMBL/GenBank/DDBJ databases">
        <title>The Genome Sequence of Bacillus cereus HuA2-1.</title>
        <authorList>
            <consortium name="The Broad Institute Genome Sequencing Platform"/>
            <consortium name="The Broad Institute Genome Sequencing Center for Infectious Disease"/>
            <person name="Feldgarden M."/>
            <person name="Van der Auwera G.A."/>
            <person name="Mahillon J."/>
            <person name="Duprez V."/>
            <person name="Timmery S."/>
            <person name="Mattelet C."/>
            <person name="Dierick K."/>
            <person name="Sun M."/>
            <person name="Yu Z."/>
            <person name="Zhu L."/>
            <person name="Hu X."/>
            <person name="Shank E.B."/>
            <person name="Swiecicka I."/>
            <person name="Hansen B.M."/>
            <person name="Andrup L."/>
            <person name="Young S.K."/>
            <person name="Zeng Q."/>
            <person name="Gargeya S."/>
            <person name="Fitzgerald M."/>
            <person name="Haas B."/>
            <person name="Abouelleil A."/>
            <person name="Alvarado L."/>
            <person name="Arachchi H.M."/>
            <person name="Berlin A."/>
            <person name="Chapman S.B."/>
            <person name="Goldberg J."/>
            <person name="Griggs A."/>
            <person name="Gujja S."/>
            <person name="Hansen M."/>
            <person name="Howarth C."/>
            <person name="Imamovic A."/>
            <person name="Larimer J."/>
            <person name="McCowen C."/>
            <person name="Montmayeur A."/>
            <person name="Murphy C."/>
            <person name="Neiman D."/>
            <person name="Pearson M."/>
            <person name="Priest M."/>
            <person name="Roberts A."/>
            <person name="Saif S."/>
            <person name="Shea T."/>
            <person name="Sisk P."/>
            <person name="Sykes S."/>
            <person name="Wortman J."/>
            <person name="Nusbaum C."/>
            <person name="Birren B."/>
        </authorList>
    </citation>
    <scope>NUCLEOTIDE SEQUENCE [LARGE SCALE GENOMIC DNA]</scope>
    <source>
        <strain evidence="10 11">HuA2-1</strain>
    </source>
</reference>
<dbReference type="EC" id="2.1.1.72" evidence="2"/>
<dbReference type="InterPro" id="IPR022749">
    <property type="entry name" value="D12N6_MeTrfase_N"/>
</dbReference>
<dbReference type="InterPro" id="IPR003356">
    <property type="entry name" value="DNA_methylase_A-5"/>
</dbReference>
<dbReference type="InterPro" id="IPR038333">
    <property type="entry name" value="T1MK-like_N_sf"/>
</dbReference>
<keyword evidence="4" id="KW-0808">Transferase</keyword>
<dbReference type="InterPro" id="IPR051537">
    <property type="entry name" value="DNA_Adenine_Mtase"/>
</dbReference>
<feature type="domain" description="DNA methylase adenine-specific" evidence="8">
    <location>
        <begin position="149"/>
        <end position="459"/>
    </location>
</feature>
<comment type="caution">
    <text evidence="10">The sequence shown here is derived from an EMBL/GenBank/DDBJ whole genome shotgun (WGS) entry which is preliminary data.</text>
</comment>
<evidence type="ECO:0000256" key="2">
    <source>
        <dbReference type="ARBA" id="ARBA00011900"/>
    </source>
</evidence>
<dbReference type="InterPro" id="IPR029063">
    <property type="entry name" value="SAM-dependent_MTases_sf"/>
</dbReference>
<dbReference type="SUPFAM" id="SSF53335">
    <property type="entry name" value="S-adenosyl-L-methionine-dependent methyltransferases"/>
    <property type="match status" value="1"/>
</dbReference>
<evidence type="ECO:0000256" key="6">
    <source>
        <dbReference type="ARBA" id="ARBA00022747"/>
    </source>
</evidence>
<evidence type="ECO:0000256" key="4">
    <source>
        <dbReference type="ARBA" id="ARBA00022679"/>
    </source>
</evidence>
<evidence type="ECO:0000259" key="8">
    <source>
        <dbReference type="Pfam" id="PF02384"/>
    </source>
</evidence>
<evidence type="ECO:0000256" key="1">
    <source>
        <dbReference type="ARBA" id="ARBA00006594"/>
    </source>
</evidence>
<evidence type="ECO:0000256" key="5">
    <source>
        <dbReference type="ARBA" id="ARBA00022691"/>
    </source>
</evidence>
<name>J9C5Z1_BACCE</name>
<dbReference type="Pfam" id="PF02384">
    <property type="entry name" value="N6_Mtase"/>
    <property type="match status" value="1"/>
</dbReference>
<dbReference type="EMBL" id="AHDV01000009">
    <property type="protein sequence ID" value="EJV86816.1"/>
    <property type="molecule type" value="Genomic_DNA"/>
</dbReference>
<dbReference type="GO" id="GO:0003677">
    <property type="term" value="F:DNA binding"/>
    <property type="evidence" value="ECO:0007669"/>
    <property type="project" value="InterPro"/>
</dbReference>
<accession>J9C5Z1</accession>
<comment type="similarity">
    <text evidence="1">Belongs to the N(4)/N(6)-methyltransferase family.</text>
</comment>
<organism evidence="10 11">
    <name type="scientific">Bacillus cereus HuA2-1</name>
    <dbReference type="NCBI Taxonomy" id="1053201"/>
    <lineage>
        <taxon>Bacteria</taxon>
        <taxon>Bacillati</taxon>
        <taxon>Bacillota</taxon>
        <taxon>Bacilli</taxon>
        <taxon>Bacillales</taxon>
        <taxon>Bacillaceae</taxon>
        <taxon>Bacillus</taxon>
        <taxon>Bacillus cereus group</taxon>
    </lineage>
</organism>
<keyword evidence="6" id="KW-0680">Restriction system</keyword>
<dbReference type="Pfam" id="PF12161">
    <property type="entry name" value="HsdM_N"/>
    <property type="match status" value="1"/>
</dbReference>
<gene>
    <name evidence="10" type="ORF">IG3_01706</name>
</gene>
<evidence type="ECO:0000256" key="7">
    <source>
        <dbReference type="ARBA" id="ARBA00047942"/>
    </source>
</evidence>
<dbReference type="AlphaFoldDB" id="J9C5Z1"/>
<dbReference type="RefSeq" id="WP_002136097.1">
    <property type="nucleotide sequence ID" value="NZ_JH804672.1"/>
</dbReference>
<dbReference type="PANTHER" id="PTHR42933">
    <property type="entry name" value="SLR6095 PROTEIN"/>
    <property type="match status" value="1"/>
</dbReference>
<sequence length="500" mass="57350">MSHRITLDELKSYLWNSAVFLRTHIDAGSYKQYIFPLMFFKRICDVYDEECQQILEEYDGDEDAIEWEENHRFIVPKGSHWNDVRSVSENVGVAIVNAFRSIEKANPEKLQGVFGDGAWTNKNRLPDKLLKDLMEHFSSQTLSMQNCPEDELGQGYEYLIKKFADDSGHTAQEFYTNRTVVHLMTEMLKPQSGESIYDPTCGSGGMLISSIAYLKQQGLEWRNVKAYGQEINALTSAIGRMNLFLHGVRDFYIVNDDTLKKPAFVENGELMQFDLVLANPPYSIKQWDREAFSADKYGRNFLGTPPQGRADYAFLQHILKSLDTKTGRCAILFPHGVLFRDEEKEMREMLVKSDLVECVIGIGKNLFFNSPMEACIIICRTEKEHFRKGRVLFINAKNEVTRKNAESYLEEEHIQRIAQTYTDFKIEDGFSSIATIEQIVGYGSKLSIPLYVSGSSSEDEEISYSVEESLDEWLTSSDTFRESYDTLKYMIFEIGGDKNA</sequence>
<evidence type="ECO:0000256" key="3">
    <source>
        <dbReference type="ARBA" id="ARBA00022603"/>
    </source>
</evidence>
<dbReference type="PROSITE" id="PS00092">
    <property type="entry name" value="N6_MTASE"/>
    <property type="match status" value="1"/>
</dbReference>
<dbReference type="GO" id="GO:0009007">
    <property type="term" value="F:site-specific DNA-methyltransferase (adenine-specific) activity"/>
    <property type="evidence" value="ECO:0007669"/>
    <property type="project" value="UniProtKB-EC"/>
</dbReference>
<evidence type="ECO:0000313" key="10">
    <source>
        <dbReference type="EMBL" id="EJV86816.1"/>
    </source>
</evidence>
<dbReference type="PRINTS" id="PR00507">
    <property type="entry name" value="N12N6MTFRASE"/>
</dbReference>
<proteinExistence type="inferred from homology"/>
<dbReference type="PANTHER" id="PTHR42933:SF3">
    <property type="entry name" value="TYPE I RESTRICTION ENZYME MJAVIII METHYLASE SUBUNIT"/>
    <property type="match status" value="1"/>
</dbReference>
<dbReference type="InterPro" id="IPR002052">
    <property type="entry name" value="DNA_methylase_N6_adenine_CS"/>
</dbReference>
<dbReference type="GO" id="GO:0008170">
    <property type="term" value="F:N-methyltransferase activity"/>
    <property type="evidence" value="ECO:0007669"/>
    <property type="project" value="InterPro"/>
</dbReference>
<evidence type="ECO:0000313" key="11">
    <source>
        <dbReference type="Proteomes" id="UP000004136"/>
    </source>
</evidence>
<dbReference type="GO" id="GO:0009307">
    <property type="term" value="P:DNA restriction-modification system"/>
    <property type="evidence" value="ECO:0007669"/>
    <property type="project" value="UniProtKB-KW"/>
</dbReference>
<keyword evidence="3" id="KW-0489">Methyltransferase</keyword>
<comment type="catalytic activity">
    <reaction evidence="7">
        <text>a 2'-deoxyadenosine in DNA + S-adenosyl-L-methionine = an N(6)-methyl-2'-deoxyadenosine in DNA + S-adenosyl-L-homocysteine + H(+)</text>
        <dbReference type="Rhea" id="RHEA:15197"/>
        <dbReference type="Rhea" id="RHEA-COMP:12418"/>
        <dbReference type="Rhea" id="RHEA-COMP:12419"/>
        <dbReference type="ChEBI" id="CHEBI:15378"/>
        <dbReference type="ChEBI" id="CHEBI:57856"/>
        <dbReference type="ChEBI" id="CHEBI:59789"/>
        <dbReference type="ChEBI" id="CHEBI:90615"/>
        <dbReference type="ChEBI" id="CHEBI:90616"/>
        <dbReference type="EC" id="2.1.1.72"/>
    </reaction>
</comment>